<evidence type="ECO:0000313" key="5">
    <source>
        <dbReference type="EMBL" id="MBD2771358.1"/>
    </source>
</evidence>
<dbReference type="PROSITE" id="PS01124">
    <property type="entry name" value="HTH_ARAC_FAMILY_2"/>
    <property type="match status" value="1"/>
</dbReference>
<sequence length="297" mass="33839">MTREKPLIINFASDKSILQISPILPILSSQKASWNGIQIGYYQYPAAFETPEHCFSQHFMTIHLNHATVVKEQVLDGRLQCDRFRDGDICLTPATAPVSVRLQDSCELICLYLEPTFMTRITAEVADVDRLEVVPQFKLNDPLIYQIGIALKVKLESKGVCDRLYAESMATAISAHLVQYYSTSKPKIRSYSNGLPQARLRQATEYIYEHLAQNPSLTEMAQMVQMSPYYFSRLFKQSTGLTPHQYLIKCRIEQAKRLLKTTNLSIAKIAQQVGFVDQSHLTRHFKRHVGVPPSQFP</sequence>
<dbReference type="InterPro" id="IPR050204">
    <property type="entry name" value="AraC_XylS_family_regulators"/>
</dbReference>
<organism evidence="5 6">
    <name type="scientific">Iningainema tapete BLCC-T55</name>
    <dbReference type="NCBI Taxonomy" id="2748662"/>
    <lineage>
        <taxon>Bacteria</taxon>
        <taxon>Bacillati</taxon>
        <taxon>Cyanobacteriota</taxon>
        <taxon>Cyanophyceae</taxon>
        <taxon>Nostocales</taxon>
        <taxon>Scytonemataceae</taxon>
        <taxon>Iningainema tapete</taxon>
    </lineage>
</organism>
<evidence type="ECO:0000256" key="3">
    <source>
        <dbReference type="ARBA" id="ARBA00023163"/>
    </source>
</evidence>
<dbReference type="Proteomes" id="UP000629098">
    <property type="component" value="Unassembled WGS sequence"/>
</dbReference>
<keyword evidence="1" id="KW-0805">Transcription regulation</keyword>
<evidence type="ECO:0000256" key="1">
    <source>
        <dbReference type="ARBA" id="ARBA00023015"/>
    </source>
</evidence>
<gene>
    <name evidence="5" type="ORF">ICL16_04290</name>
</gene>
<dbReference type="PANTHER" id="PTHR46796">
    <property type="entry name" value="HTH-TYPE TRANSCRIPTIONAL ACTIVATOR RHAS-RELATED"/>
    <property type="match status" value="1"/>
</dbReference>
<dbReference type="Gene3D" id="1.10.10.60">
    <property type="entry name" value="Homeodomain-like"/>
    <property type="match status" value="2"/>
</dbReference>
<evidence type="ECO:0000313" key="6">
    <source>
        <dbReference type="Proteomes" id="UP000629098"/>
    </source>
</evidence>
<dbReference type="GO" id="GO:0003700">
    <property type="term" value="F:DNA-binding transcription factor activity"/>
    <property type="evidence" value="ECO:0007669"/>
    <property type="project" value="InterPro"/>
</dbReference>
<proteinExistence type="predicted"/>
<dbReference type="EMBL" id="JACXAE010000021">
    <property type="protein sequence ID" value="MBD2771358.1"/>
    <property type="molecule type" value="Genomic_DNA"/>
</dbReference>
<dbReference type="PROSITE" id="PS00041">
    <property type="entry name" value="HTH_ARAC_FAMILY_1"/>
    <property type="match status" value="1"/>
</dbReference>
<protein>
    <submittedName>
        <fullName evidence="5">Helix-turn-helix transcriptional regulator</fullName>
    </submittedName>
</protein>
<dbReference type="RefSeq" id="WP_190825657.1">
    <property type="nucleotide sequence ID" value="NZ_CAWPPI010000021.1"/>
</dbReference>
<comment type="caution">
    <text evidence="5">The sequence shown here is derived from an EMBL/GenBank/DDBJ whole genome shotgun (WGS) entry which is preliminary data.</text>
</comment>
<dbReference type="InterPro" id="IPR009057">
    <property type="entry name" value="Homeodomain-like_sf"/>
</dbReference>
<keyword evidence="3" id="KW-0804">Transcription</keyword>
<evidence type="ECO:0000259" key="4">
    <source>
        <dbReference type="PROSITE" id="PS01124"/>
    </source>
</evidence>
<feature type="domain" description="HTH araC/xylS-type" evidence="4">
    <location>
        <begin position="201"/>
        <end position="297"/>
    </location>
</feature>
<dbReference type="SUPFAM" id="SSF46689">
    <property type="entry name" value="Homeodomain-like"/>
    <property type="match status" value="2"/>
</dbReference>
<dbReference type="AlphaFoldDB" id="A0A8J6XQ81"/>
<dbReference type="Pfam" id="PF12833">
    <property type="entry name" value="HTH_18"/>
    <property type="match status" value="1"/>
</dbReference>
<dbReference type="GO" id="GO:0043565">
    <property type="term" value="F:sequence-specific DNA binding"/>
    <property type="evidence" value="ECO:0007669"/>
    <property type="project" value="InterPro"/>
</dbReference>
<reference evidence="5" key="1">
    <citation type="submission" date="2020-09" db="EMBL/GenBank/DDBJ databases">
        <title>Iningainema tapete sp. nov. (Scytonemataceae, Cyanobacteria) from greenhouses in central Florida (USA) produces two types of nodularin with biosynthetic potential for microcystin-LR and anabaenopeptins.</title>
        <authorList>
            <person name="Berthold D.E."/>
            <person name="Lefler F.W."/>
            <person name="Huang I.-S."/>
            <person name="Abdulla H."/>
            <person name="Zimba P.V."/>
            <person name="Laughinghouse H.D. IV."/>
        </authorList>
    </citation>
    <scope>NUCLEOTIDE SEQUENCE</scope>
    <source>
        <strain evidence="5">BLCCT55</strain>
    </source>
</reference>
<dbReference type="SMART" id="SM00342">
    <property type="entry name" value="HTH_ARAC"/>
    <property type="match status" value="1"/>
</dbReference>
<evidence type="ECO:0000256" key="2">
    <source>
        <dbReference type="ARBA" id="ARBA00023125"/>
    </source>
</evidence>
<dbReference type="PANTHER" id="PTHR46796:SF6">
    <property type="entry name" value="ARAC SUBFAMILY"/>
    <property type="match status" value="1"/>
</dbReference>
<dbReference type="InterPro" id="IPR018062">
    <property type="entry name" value="HTH_AraC-typ_CS"/>
</dbReference>
<dbReference type="InterPro" id="IPR018060">
    <property type="entry name" value="HTH_AraC"/>
</dbReference>
<keyword evidence="2" id="KW-0238">DNA-binding</keyword>
<accession>A0A8J6XQ81</accession>
<name>A0A8J6XQ81_9CYAN</name>
<keyword evidence="6" id="KW-1185">Reference proteome</keyword>